<evidence type="ECO:0000313" key="2">
    <source>
        <dbReference type="Proteomes" id="UP000190065"/>
    </source>
</evidence>
<dbReference type="eggNOG" id="ENOG50336CU">
    <property type="taxonomic scope" value="Bacteria"/>
</dbReference>
<gene>
    <name evidence="1" type="ORF">SAMN02745202_02364</name>
</gene>
<protein>
    <submittedName>
        <fullName evidence="1">Uncharacterized protein</fullName>
    </submittedName>
</protein>
<dbReference type="AlphaFoldDB" id="A0A1T4RNF3"/>
<name>A0A1T4RNF3_9BACT</name>
<proteinExistence type="predicted"/>
<reference evidence="1 2" key="1">
    <citation type="submission" date="2017-02" db="EMBL/GenBank/DDBJ databases">
        <authorList>
            <person name="Peterson S.W."/>
        </authorList>
    </citation>
    <scope>NUCLEOTIDE SEQUENCE [LARGE SCALE GENOMIC DNA]</scope>
    <source>
        <strain evidence="1 2">ATCC 43324</strain>
    </source>
</reference>
<dbReference type="STRING" id="28136.SAMN02745202_02364"/>
<organism evidence="1 2">
    <name type="scientific">Segatella oulorum</name>
    <dbReference type="NCBI Taxonomy" id="28136"/>
    <lineage>
        <taxon>Bacteria</taxon>
        <taxon>Pseudomonadati</taxon>
        <taxon>Bacteroidota</taxon>
        <taxon>Bacteroidia</taxon>
        <taxon>Bacteroidales</taxon>
        <taxon>Prevotellaceae</taxon>
        <taxon>Segatella</taxon>
    </lineage>
</organism>
<sequence>MDNISKDLGNRSKNLVYTNKDLFNNNFMGKAKLRKKLEGLPKENIIRVVMTLYDASKEARRYLDFYAEPNSKDECEHFKHIIRQEFFPTRGLPKDPSFATCRKAISDFKKMKPLPYDLADLMLFYIETGCEHTMTFGDMWEQYYTALENNFDKAMKCIVEFGLLETFEPRIKRMLNATDCGWGFSDTLWDIYHKHCD</sequence>
<dbReference type="EMBL" id="FUXK01000036">
    <property type="protein sequence ID" value="SKA17463.1"/>
    <property type="molecule type" value="Genomic_DNA"/>
</dbReference>
<accession>A0A1T4RNF3</accession>
<dbReference type="Pfam" id="PF19652">
    <property type="entry name" value="DUF6155"/>
    <property type="match status" value="1"/>
</dbReference>
<evidence type="ECO:0000313" key="1">
    <source>
        <dbReference type="EMBL" id="SKA17463.1"/>
    </source>
</evidence>
<dbReference type="InterPro" id="IPR046153">
    <property type="entry name" value="DUF6155"/>
</dbReference>
<dbReference type="Proteomes" id="UP000190065">
    <property type="component" value="Unassembled WGS sequence"/>
</dbReference>